<organism evidence="2 3">
    <name type="scientific">Flavobacterium magnum</name>
    <dbReference type="NCBI Taxonomy" id="2162713"/>
    <lineage>
        <taxon>Bacteria</taxon>
        <taxon>Pseudomonadati</taxon>
        <taxon>Bacteroidota</taxon>
        <taxon>Flavobacteriia</taxon>
        <taxon>Flavobacteriales</taxon>
        <taxon>Flavobacteriaceae</taxon>
        <taxon>Flavobacterium</taxon>
    </lineage>
</organism>
<feature type="transmembrane region" description="Helical" evidence="1">
    <location>
        <begin position="33"/>
        <end position="54"/>
    </location>
</feature>
<evidence type="ECO:0008006" key="4">
    <source>
        <dbReference type="Google" id="ProtNLM"/>
    </source>
</evidence>
<feature type="transmembrane region" description="Helical" evidence="1">
    <location>
        <begin position="330"/>
        <end position="346"/>
    </location>
</feature>
<name>A0A2S0RI55_9FLAO</name>
<evidence type="ECO:0000313" key="2">
    <source>
        <dbReference type="EMBL" id="AWA31229.1"/>
    </source>
</evidence>
<feature type="transmembrane region" description="Helical" evidence="1">
    <location>
        <begin position="158"/>
        <end position="176"/>
    </location>
</feature>
<feature type="transmembrane region" description="Helical" evidence="1">
    <location>
        <begin position="279"/>
        <end position="296"/>
    </location>
</feature>
<feature type="transmembrane region" description="Helical" evidence="1">
    <location>
        <begin position="105"/>
        <end position="126"/>
    </location>
</feature>
<feature type="transmembrane region" description="Helical" evidence="1">
    <location>
        <begin position="403"/>
        <end position="423"/>
    </location>
</feature>
<sequence>MLAAQNYIKLSKTNLYSAIFGRKIYEMMRHARLYPYLFALVVAFYCLVLARFGFENWDSGFINGFSWRLLQGEMPYRDFIYIRPPFSIYLHAILLRVLPETGQIYCIRIAGYLSFALISWCVVSGFDKVYRLRQLQLDKWAVMTLCFMASVHNFFADPWFTVDGILFASVAFYLVCRSRNLSLAQLFAVSLCCVLSALVKQSFYPIPIGFGLWILLKEGFRKAAFFGFFSAMLLGIFVAWLLSFTSWSLFLGQVAGVANAGNLYDTGFMNYLHIYHNKIIFGMVMALPLLISWFMCRKRPTLQDYLKWLAMVIFISAFLAVPFIRFKDVPVIFFNAVAAGLLYRIVKEKTLKPFLPVIALMMIGWCASLSLGYKTPVLFSGGLIVSYLWLMHEDFAALGLRRYYTSAGLAVCAFMLLLNIHPYRSQPITTLDCGMEAVSPKLAFIRSDKATLEKHLELKKLAQRFGPGYFTAPSLPLSHYLFGTQNPMPAGWLTNFEINGKVSGLLEAASRKKAYMFLEKSFLDGEPFIASDQNRKDFSQFAWVIYHKCRPIMQTRHFLVYQTDEIRKTL</sequence>
<feature type="transmembrane region" description="Helical" evidence="1">
    <location>
        <begin position="353"/>
        <end position="371"/>
    </location>
</feature>
<dbReference type="EMBL" id="CP028811">
    <property type="protein sequence ID" value="AWA31229.1"/>
    <property type="molecule type" value="Genomic_DNA"/>
</dbReference>
<keyword evidence="1" id="KW-1133">Transmembrane helix</keyword>
<dbReference type="Proteomes" id="UP000244193">
    <property type="component" value="Chromosome"/>
</dbReference>
<accession>A0A2S0RI55</accession>
<protein>
    <recommendedName>
        <fullName evidence="4">Glycosyltransferase RgtA/B/C/D-like domain-containing protein</fullName>
    </recommendedName>
</protein>
<evidence type="ECO:0000313" key="3">
    <source>
        <dbReference type="Proteomes" id="UP000244193"/>
    </source>
</evidence>
<keyword evidence="3" id="KW-1185">Reference proteome</keyword>
<feature type="transmembrane region" description="Helical" evidence="1">
    <location>
        <begin position="308"/>
        <end position="324"/>
    </location>
</feature>
<dbReference type="KEGG" id="fmg:HYN48_14615"/>
<reference evidence="2 3" key="1">
    <citation type="submission" date="2018-04" db="EMBL/GenBank/DDBJ databases">
        <title>Genome sequencing of Flavobacterium sp. HYN0048.</title>
        <authorList>
            <person name="Yi H."/>
            <person name="Baek C."/>
        </authorList>
    </citation>
    <scope>NUCLEOTIDE SEQUENCE [LARGE SCALE GENOMIC DNA]</scope>
    <source>
        <strain evidence="2 3">HYN0048</strain>
    </source>
</reference>
<keyword evidence="1" id="KW-0472">Membrane</keyword>
<gene>
    <name evidence="2" type="ORF">HYN48_14615</name>
</gene>
<dbReference type="AlphaFoldDB" id="A0A2S0RI55"/>
<evidence type="ECO:0000256" key="1">
    <source>
        <dbReference type="SAM" id="Phobius"/>
    </source>
</evidence>
<proteinExistence type="predicted"/>
<keyword evidence="1" id="KW-0812">Transmembrane</keyword>
<feature type="transmembrane region" description="Helical" evidence="1">
    <location>
        <begin position="223"/>
        <end position="242"/>
    </location>
</feature>